<dbReference type="PROSITE" id="PS52015">
    <property type="entry name" value="TONB_CTD"/>
    <property type="match status" value="1"/>
</dbReference>
<dbReference type="SUPFAM" id="SSF74653">
    <property type="entry name" value="TolA/TonB C-terminal domain"/>
    <property type="match status" value="1"/>
</dbReference>
<reference evidence="13 14" key="1">
    <citation type="submission" date="2022-03" db="EMBL/GenBank/DDBJ databases">
        <title>Complete genome sequence of Lysobacter capsici VKM B-2533 and Lysobacter gummosus 10.1.1, promising sources of lytic agents.</title>
        <authorList>
            <person name="Tarlachkov S.V."/>
            <person name="Kudryakova I.V."/>
            <person name="Afoshin A.S."/>
            <person name="Leontyevskaya E.A."/>
            <person name="Leontyevskaya N.V."/>
        </authorList>
    </citation>
    <scope>NUCLEOTIDE SEQUENCE [LARGE SCALE GENOMIC DNA]</scope>
    <source>
        <strain evidence="13 14">10.1.1</strain>
    </source>
</reference>
<evidence type="ECO:0000256" key="7">
    <source>
        <dbReference type="ARBA" id="ARBA00022927"/>
    </source>
</evidence>
<evidence type="ECO:0000256" key="2">
    <source>
        <dbReference type="ARBA" id="ARBA00006555"/>
    </source>
</evidence>
<protein>
    <submittedName>
        <fullName evidence="13">Energy transducer TonB</fullName>
    </submittedName>
</protein>
<evidence type="ECO:0000256" key="8">
    <source>
        <dbReference type="ARBA" id="ARBA00022989"/>
    </source>
</evidence>
<evidence type="ECO:0000313" key="14">
    <source>
        <dbReference type="Proteomes" id="UP000829194"/>
    </source>
</evidence>
<keyword evidence="9" id="KW-0472">Membrane</keyword>
<keyword evidence="8" id="KW-1133">Transmembrane helix</keyword>
<feature type="compositionally biased region" description="Basic and acidic residues" evidence="10">
    <location>
        <begin position="283"/>
        <end position="301"/>
    </location>
</feature>
<accession>A0ABY3XGY2</accession>
<keyword evidence="11" id="KW-0732">Signal</keyword>
<feature type="domain" description="TonB C-terminal" evidence="12">
    <location>
        <begin position="33"/>
        <end position="129"/>
    </location>
</feature>
<dbReference type="Proteomes" id="UP000829194">
    <property type="component" value="Chromosome"/>
</dbReference>
<evidence type="ECO:0000256" key="3">
    <source>
        <dbReference type="ARBA" id="ARBA00022448"/>
    </source>
</evidence>
<dbReference type="InterPro" id="IPR037682">
    <property type="entry name" value="TonB_C"/>
</dbReference>
<evidence type="ECO:0000256" key="11">
    <source>
        <dbReference type="SAM" id="SignalP"/>
    </source>
</evidence>
<keyword evidence="3" id="KW-0813">Transport</keyword>
<keyword evidence="7" id="KW-0653">Protein transport</keyword>
<dbReference type="RefSeq" id="WP_187313143.1">
    <property type="nucleotide sequence ID" value="NZ_CP011131.1"/>
</dbReference>
<dbReference type="PANTHER" id="PTHR33446:SF2">
    <property type="entry name" value="PROTEIN TONB"/>
    <property type="match status" value="1"/>
</dbReference>
<evidence type="ECO:0000256" key="5">
    <source>
        <dbReference type="ARBA" id="ARBA00022519"/>
    </source>
</evidence>
<dbReference type="PANTHER" id="PTHR33446">
    <property type="entry name" value="PROTEIN TONB-RELATED"/>
    <property type="match status" value="1"/>
</dbReference>
<evidence type="ECO:0000256" key="9">
    <source>
        <dbReference type="ARBA" id="ARBA00023136"/>
    </source>
</evidence>
<evidence type="ECO:0000256" key="1">
    <source>
        <dbReference type="ARBA" id="ARBA00004383"/>
    </source>
</evidence>
<comment type="similarity">
    <text evidence="2">Belongs to the TonB family.</text>
</comment>
<evidence type="ECO:0000256" key="6">
    <source>
        <dbReference type="ARBA" id="ARBA00022692"/>
    </source>
</evidence>
<dbReference type="InterPro" id="IPR051045">
    <property type="entry name" value="TonB-dependent_transducer"/>
</dbReference>
<keyword evidence="4" id="KW-1003">Cell membrane</keyword>
<organism evidence="13 14">
    <name type="scientific">Lysobacter gummosus</name>
    <dbReference type="NCBI Taxonomy" id="262324"/>
    <lineage>
        <taxon>Bacteria</taxon>
        <taxon>Pseudomonadati</taxon>
        <taxon>Pseudomonadota</taxon>
        <taxon>Gammaproteobacteria</taxon>
        <taxon>Lysobacterales</taxon>
        <taxon>Lysobacteraceae</taxon>
        <taxon>Lysobacter</taxon>
    </lineage>
</organism>
<dbReference type="Pfam" id="PF03544">
    <property type="entry name" value="TonB_C"/>
    <property type="match status" value="1"/>
</dbReference>
<dbReference type="Gene3D" id="3.30.1150.10">
    <property type="match status" value="1"/>
</dbReference>
<comment type="subcellular location">
    <subcellularLocation>
        <location evidence="1">Cell inner membrane</location>
        <topology evidence="1">Single-pass membrane protein</topology>
        <orientation evidence="1">Periplasmic side</orientation>
    </subcellularLocation>
</comment>
<keyword evidence="14" id="KW-1185">Reference proteome</keyword>
<keyword evidence="6" id="KW-0812">Transmembrane</keyword>
<feature type="region of interest" description="Disordered" evidence="10">
    <location>
        <begin position="262"/>
        <end position="314"/>
    </location>
</feature>
<feature type="chain" id="PRO_5046682107" evidence="11">
    <location>
        <begin position="23"/>
        <end position="314"/>
    </location>
</feature>
<evidence type="ECO:0000259" key="12">
    <source>
        <dbReference type="PROSITE" id="PS52015"/>
    </source>
</evidence>
<dbReference type="EMBL" id="CP093547">
    <property type="protein sequence ID" value="UNP30878.1"/>
    <property type="molecule type" value="Genomic_DNA"/>
</dbReference>
<feature type="signal peptide" evidence="11">
    <location>
        <begin position="1"/>
        <end position="22"/>
    </location>
</feature>
<name>A0ABY3XGY2_9GAMM</name>
<dbReference type="InterPro" id="IPR006260">
    <property type="entry name" value="TonB/TolA_C"/>
</dbReference>
<proteinExistence type="inferred from homology"/>
<evidence type="ECO:0000313" key="13">
    <source>
        <dbReference type="EMBL" id="UNP30878.1"/>
    </source>
</evidence>
<evidence type="ECO:0000256" key="4">
    <source>
        <dbReference type="ARBA" id="ARBA00022475"/>
    </source>
</evidence>
<sequence>MFEFACGCAVWLAVLFAAPVAAQSILPGAGIAPMPSGCPGGGQSMPPPKYPTEIYGASGTVTLVLDLDRCGQVDQLWIETDSGYQALDRAAIETATKWRLTPEFRDGVAVPSRVRVPVDFAPPSPQQLADHQARAQAKWDLVWSLAQVPEVAAARDGSVDGFVPDASPMDEGSATELLSLMDGARREGREVPGGELGWPAVRVTNDRGAFQWLLIEDSHPAAPSLIRQRLVSDGKKSFYASRILCGAAKPSDCAKLEKMVRKWPRQQPGDPLPQKVSAPPRRTPSEHPLGRSRLVPEDPNHPTDPAARPAWQRG</sequence>
<gene>
    <name evidence="13" type="ORF">MOV92_06410</name>
</gene>
<keyword evidence="5" id="KW-0997">Cell inner membrane</keyword>
<dbReference type="NCBIfam" id="TIGR01352">
    <property type="entry name" value="tonB_Cterm"/>
    <property type="match status" value="1"/>
</dbReference>
<evidence type="ECO:0000256" key="10">
    <source>
        <dbReference type="SAM" id="MobiDB-lite"/>
    </source>
</evidence>